<dbReference type="OrthoDB" id="6022105at2759"/>
<evidence type="ECO:0000256" key="1">
    <source>
        <dbReference type="ARBA" id="ARBA00022553"/>
    </source>
</evidence>
<dbReference type="PANTHER" id="PTHR22988:SF71">
    <property type="entry name" value="CITRON RHO-INTERACTING KINASE"/>
    <property type="match status" value="1"/>
</dbReference>
<dbReference type="GO" id="GO:0005856">
    <property type="term" value="C:cytoskeleton"/>
    <property type="evidence" value="ECO:0007669"/>
    <property type="project" value="TreeGrafter"/>
</dbReference>
<comment type="caution">
    <text evidence="5">The sequence shown here is derived from an EMBL/GenBank/DDBJ whole genome shotgun (WGS) entry which is preliminary data.</text>
</comment>
<accession>A0A3M6UP55</accession>
<dbReference type="EMBL" id="RCHS01001045">
    <property type="protein sequence ID" value="RMX55473.1"/>
    <property type="molecule type" value="Genomic_DNA"/>
</dbReference>
<dbReference type="GO" id="GO:0005737">
    <property type="term" value="C:cytoplasm"/>
    <property type="evidence" value="ECO:0007669"/>
    <property type="project" value="TreeGrafter"/>
</dbReference>
<reference evidence="5 6" key="1">
    <citation type="journal article" date="2018" name="Sci. Rep.">
        <title>Comparative analysis of the Pocillopora damicornis genome highlights role of immune system in coral evolution.</title>
        <authorList>
            <person name="Cunning R."/>
            <person name="Bay R.A."/>
            <person name="Gillette P."/>
            <person name="Baker A.C."/>
            <person name="Traylor-Knowles N."/>
        </authorList>
    </citation>
    <scope>NUCLEOTIDE SEQUENCE [LARGE SCALE GENOMIC DNA]</scope>
    <source>
        <strain evidence="5">RSMAS</strain>
        <tissue evidence="5">Whole animal</tissue>
    </source>
</reference>
<sequence length="550" mass="64666">MIRVNTLVRPALDMNGSRMNECYKPNQDNYILDFLELSDLEVLSHTAREVWLAEQCSAFETQIQKLSREREKDHFLEELYRKLKQVTRRWQLWNHKSFGGVTSRGYVSELASWERNVQLRGVLVPKSQSNLRDSNVLPRFDELCVHFENLLESFKQGIYQPLSDFFQNEKVLCHLKSVPRDLEKLLNQWHLLLTSGVIDERLFSPTSAEGLYPIGIRNRLHDFDLVLRLIPDLTEKAYEALRLARRWRLIGKTSAVQRDETYIISREQTARLQKRRTSKRLKKVNTLEEEVEQSKAQCLSLEEELNKSNTKYQEIEKVVTAYRQQCNQLENELDVVKRRCESLKEKLENSKKEKRSTGNEIESSQEHCRVLQQELNTARLKYCTQKVKFINTKKRCVQLTNQLNATREQMTQLECELEARKKQCQALQVKLENSKKNIFTQGNMLDVLQNQCYMLKEELDGTKSKCLKLTCELEKSQDRCSTLERNMNGLKEQFQTLEIELRRAKTREELLVQQNTQLRKLFQGTAVKYVMDIVTCKAPPDKQSEETVIS</sequence>
<evidence type="ECO:0000256" key="3">
    <source>
        <dbReference type="ARBA" id="ARBA00048679"/>
    </source>
</evidence>
<gene>
    <name evidence="5" type="ORF">pdam_00013311</name>
</gene>
<feature type="coiled-coil region" evidence="4">
    <location>
        <begin position="284"/>
        <end position="437"/>
    </location>
</feature>
<dbReference type="GO" id="GO:0031032">
    <property type="term" value="P:actomyosin structure organization"/>
    <property type="evidence" value="ECO:0007669"/>
    <property type="project" value="TreeGrafter"/>
</dbReference>
<dbReference type="AlphaFoldDB" id="A0A3M6UP55"/>
<evidence type="ECO:0000256" key="2">
    <source>
        <dbReference type="ARBA" id="ARBA00047899"/>
    </source>
</evidence>
<dbReference type="Gene3D" id="1.10.287.1490">
    <property type="match status" value="1"/>
</dbReference>
<evidence type="ECO:0000313" key="5">
    <source>
        <dbReference type="EMBL" id="RMX55473.1"/>
    </source>
</evidence>
<feature type="coiled-coil region" evidence="4">
    <location>
        <begin position="466"/>
        <end position="507"/>
    </location>
</feature>
<comment type="catalytic activity">
    <reaction evidence="2">
        <text>L-threonyl-[protein] + ATP = O-phospho-L-threonyl-[protein] + ADP + H(+)</text>
        <dbReference type="Rhea" id="RHEA:46608"/>
        <dbReference type="Rhea" id="RHEA-COMP:11060"/>
        <dbReference type="Rhea" id="RHEA-COMP:11605"/>
        <dbReference type="ChEBI" id="CHEBI:15378"/>
        <dbReference type="ChEBI" id="CHEBI:30013"/>
        <dbReference type="ChEBI" id="CHEBI:30616"/>
        <dbReference type="ChEBI" id="CHEBI:61977"/>
        <dbReference type="ChEBI" id="CHEBI:456216"/>
        <dbReference type="EC" id="2.7.11.1"/>
    </reaction>
</comment>
<protein>
    <submittedName>
        <fullName evidence="5">Uncharacterized protein</fullName>
    </submittedName>
</protein>
<name>A0A3M6UP55_POCDA</name>
<dbReference type="PANTHER" id="PTHR22988">
    <property type="entry name" value="MYOTONIC DYSTROPHY S/T KINASE-RELATED"/>
    <property type="match status" value="1"/>
</dbReference>
<keyword evidence="6" id="KW-1185">Reference proteome</keyword>
<dbReference type="Proteomes" id="UP000275408">
    <property type="component" value="Unassembled WGS sequence"/>
</dbReference>
<evidence type="ECO:0000313" key="6">
    <source>
        <dbReference type="Proteomes" id="UP000275408"/>
    </source>
</evidence>
<comment type="catalytic activity">
    <reaction evidence="3">
        <text>L-seryl-[protein] + ATP = O-phospho-L-seryl-[protein] + ADP + H(+)</text>
        <dbReference type="Rhea" id="RHEA:17989"/>
        <dbReference type="Rhea" id="RHEA-COMP:9863"/>
        <dbReference type="Rhea" id="RHEA-COMP:11604"/>
        <dbReference type="ChEBI" id="CHEBI:15378"/>
        <dbReference type="ChEBI" id="CHEBI:29999"/>
        <dbReference type="ChEBI" id="CHEBI:30616"/>
        <dbReference type="ChEBI" id="CHEBI:83421"/>
        <dbReference type="ChEBI" id="CHEBI:456216"/>
        <dbReference type="EC" id="2.7.11.1"/>
    </reaction>
</comment>
<dbReference type="InterPro" id="IPR050839">
    <property type="entry name" value="Rho-assoc_Ser/Thr_Kinase"/>
</dbReference>
<evidence type="ECO:0000256" key="4">
    <source>
        <dbReference type="SAM" id="Coils"/>
    </source>
</evidence>
<dbReference type="GO" id="GO:0004674">
    <property type="term" value="F:protein serine/threonine kinase activity"/>
    <property type="evidence" value="ECO:0007669"/>
    <property type="project" value="UniProtKB-EC"/>
</dbReference>
<keyword evidence="1" id="KW-0597">Phosphoprotein</keyword>
<organism evidence="5 6">
    <name type="scientific">Pocillopora damicornis</name>
    <name type="common">Cauliflower coral</name>
    <name type="synonym">Millepora damicornis</name>
    <dbReference type="NCBI Taxonomy" id="46731"/>
    <lineage>
        <taxon>Eukaryota</taxon>
        <taxon>Metazoa</taxon>
        <taxon>Cnidaria</taxon>
        <taxon>Anthozoa</taxon>
        <taxon>Hexacorallia</taxon>
        <taxon>Scleractinia</taxon>
        <taxon>Astrocoeniina</taxon>
        <taxon>Pocilloporidae</taxon>
        <taxon>Pocillopora</taxon>
    </lineage>
</organism>
<dbReference type="SUPFAM" id="SSF57997">
    <property type="entry name" value="Tropomyosin"/>
    <property type="match status" value="1"/>
</dbReference>
<keyword evidence="4" id="KW-0175">Coiled coil</keyword>
<proteinExistence type="predicted"/>